<evidence type="ECO:0000256" key="1">
    <source>
        <dbReference type="ARBA" id="ARBA00000553"/>
    </source>
</evidence>
<evidence type="ECO:0000256" key="6">
    <source>
        <dbReference type="ARBA" id="ARBA00022833"/>
    </source>
</evidence>
<evidence type="ECO:0000313" key="11">
    <source>
        <dbReference type="Proteomes" id="UP000228533"/>
    </source>
</evidence>
<protein>
    <recommendedName>
        <fullName evidence="12">Purine nucleoside phosphorylase</fullName>
    </recommendedName>
</protein>
<dbReference type="InterPro" id="IPR038371">
    <property type="entry name" value="Cu_polyphenol_OxRdtase_sf"/>
</dbReference>
<evidence type="ECO:0000256" key="7">
    <source>
        <dbReference type="ARBA" id="ARBA00047989"/>
    </source>
</evidence>
<evidence type="ECO:0000256" key="9">
    <source>
        <dbReference type="ARBA" id="ARBA00049893"/>
    </source>
</evidence>
<sequence>MVNEISEHLLLSDNKQLLFFKNNFHLSGITTNLFGDTSYQNLEQEQELNLTLSRSFSAISYHKLEVKHQDEIIVLNKNSYSEANYHQADGLIAFGKNHFKMLLCNTGDCPIVILTDPSRELQAIIHSGWRGCRLSITRKAILKICEVGFEAEDLIATVWPGIDFEHYIFGEKDGANFPGHYFNNRLNLQSVINEQLLRSGLRPEHIQIPNISSASHNYVTGLAFRSFRLRREMERNMVFLFNNACVY</sequence>
<gene>
    <name evidence="10" type="ORF">COT94_04415</name>
</gene>
<dbReference type="GO" id="GO:0005507">
    <property type="term" value="F:copper ion binding"/>
    <property type="evidence" value="ECO:0007669"/>
    <property type="project" value="TreeGrafter"/>
</dbReference>
<evidence type="ECO:0000256" key="3">
    <source>
        <dbReference type="ARBA" id="ARBA00022679"/>
    </source>
</evidence>
<evidence type="ECO:0000256" key="2">
    <source>
        <dbReference type="ARBA" id="ARBA00007353"/>
    </source>
</evidence>
<evidence type="ECO:0000313" key="10">
    <source>
        <dbReference type="EMBL" id="PIT95800.1"/>
    </source>
</evidence>
<comment type="similarity">
    <text evidence="2">Belongs to the purine nucleoside phosphorylase YfiH/LACC1 family.</text>
</comment>
<comment type="catalytic activity">
    <reaction evidence="7">
        <text>adenosine + H2O + H(+) = inosine + NH4(+)</text>
        <dbReference type="Rhea" id="RHEA:24408"/>
        <dbReference type="ChEBI" id="CHEBI:15377"/>
        <dbReference type="ChEBI" id="CHEBI:15378"/>
        <dbReference type="ChEBI" id="CHEBI:16335"/>
        <dbReference type="ChEBI" id="CHEBI:17596"/>
        <dbReference type="ChEBI" id="CHEBI:28938"/>
        <dbReference type="EC" id="3.5.4.4"/>
    </reaction>
    <physiologicalReaction direction="left-to-right" evidence="7">
        <dbReference type="Rhea" id="RHEA:24409"/>
    </physiologicalReaction>
</comment>
<dbReference type="InterPro" id="IPR003730">
    <property type="entry name" value="Cu_polyphenol_OxRdtase"/>
</dbReference>
<dbReference type="GO" id="GO:0016787">
    <property type="term" value="F:hydrolase activity"/>
    <property type="evidence" value="ECO:0007669"/>
    <property type="project" value="UniProtKB-KW"/>
</dbReference>
<accession>A0A2M6WSL2</accession>
<reference evidence="11" key="1">
    <citation type="submission" date="2017-09" db="EMBL/GenBank/DDBJ databases">
        <title>Depth-based differentiation of microbial function through sediment-hosted aquifers and enrichment of novel symbionts in the deep terrestrial subsurface.</title>
        <authorList>
            <person name="Probst A.J."/>
            <person name="Ladd B."/>
            <person name="Jarett J.K."/>
            <person name="Geller-Mcgrath D.E."/>
            <person name="Sieber C.M.K."/>
            <person name="Emerson J.B."/>
            <person name="Anantharaman K."/>
            <person name="Thomas B.C."/>
            <person name="Malmstrom R."/>
            <person name="Stieglmeier M."/>
            <person name="Klingl A."/>
            <person name="Woyke T."/>
            <person name="Ryan C.M."/>
            <person name="Banfield J.F."/>
        </authorList>
    </citation>
    <scope>NUCLEOTIDE SEQUENCE [LARGE SCALE GENOMIC DNA]</scope>
</reference>
<dbReference type="AlphaFoldDB" id="A0A2M6WSL2"/>
<comment type="catalytic activity">
    <reaction evidence="8">
        <text>adenosine + phosphate = alpha-D-ribose 1-phosphate + adenine</text>
        <dbReference type="Rhea" id="RHEA:27642"/>
        <dbReference type="ChEBI" id="CHEBI:16335"/>
        <dbReference type="ChEBI" id="CHEBI:16708"/>
        <dbReference type="ChEBI" id="CHEBI:43474"/>
        <dbReference type="ChEBI" id="CHEBI:57720"/>
        <dbReference type="EC" id="2.4.2.1"/>
    </reaction>
    <physiologicalReaction direction="left-to-right" evidence="8">
        <dbReference type="Rhea" id="RHEA:27643"/>
    </physiologicalReaction>
</comment>
<dbReference type="PANTHER" id="PTHR30616:SF2">
    <property type="entry name" value="PURINE NUCLEOSIDE PHOSPHORYLASE LACC1"/>
    <property type="match status" value="1"/>
</dbReference>
<comment type="caution">
    <text evidence="10">The sequence shown here is derived from an EMBL/GenBank/DDBJ whole genome shotgun (WGS) entry which is preliminary data.</text>
</comment>
<keyword evidence="3" id="KW-0808">Transferase</keyword>
<dbReference type="Pfam" id="PF02578">
    <property type="entry name" value="Cu-oxidase_4"/>
    <property type="match status" value="1"/>
</dbReference>
<comment type="catalytic activity">
    <reaction evidence="1">
        <text>inosine + phosphate = alpha-D-ribose 1-phosphate + hypoxanthine</text>
        <dbReference type="Rhea" id="RHEA:27646"/>
        <dbReference type="ChEBI" id="CHEBI:17368"/>
        <dbReference type="ChEBI" id="CHEBI:17596"/>
        <dbReference type="ChEBI" id="CHEBI:43474"/>
        <dbReference type="ChEBI" id="CHEBI:57720"/>
        <dbReference type="EC" id="2.4.2.1"/>
    </reaction>
    <physiologicalReaction direction="left-to-right" evidence="1">
        <dbReference type="Rhea" id="RHEA:27647"/>
    </physiologicalReaction>
</comment>
<dbReference type="InterPro" id="IPR011324">
    <property type="entry name" value="Cytotoxic_necrot_fac-like_cat"/>
</dbReference>
<keyword evidence="6" id="KW-0862">Zinc</keyword>
<keyword evidence="5" id="KW-0378">Hydrolase</keyword>
<comment type="catalytic activity">
    <reaction evidence="9">
        <text>S-methyl-5'-thioadenosine + phosphate = 5-(methylsulfanyl)-alpha-D-ribose 1-phosphate + adenine</text>
        <dbReference type="Rhea" id="RHEA:11852"/>
        <dbReference type="ChEBI" id="CHEBI:16708"/>
        <dbReference type="ChEBI" id="CHEBI:17509"/>
        <dbReference type="ChEBI" id="CHEBI:43474"/>
        <dbReference type="ChEBI" id="CHEBI:58533"/>
        <dbReference type="EC" id="2.4.2.28"/>
    </reaction>
    <physiologicalReaction direction="left-to-right" evidence="9">
        <dbReference type="Rhea" id="RHEA:11853"/>
    </physiologicalReaction>
</comment>
<dbReference type="EMBL" id="PFAM01000023">
    <property type="protein sequence ID" value="PIT95800.1"/>
    <property type="molecule type" value="Genomic_DNA"/>
</dbReference>
<organism evidence="10 11">
    <name type="scientific">Candidatus Falkowbacteria bacterium CG10_big_fil_rev_8_21_14_0_10_37_14</name>
    <dbReference type="NCBI Taxonomy" id="1974561"/>
    <lineage>
        <taxon>Bacteria</taxon>
        <taxon>Candidatus Falkowiibacteriota</taxon>
    </lineage>
</organism>
<evidence type="ECO:0000256" key="4">
    <source>
        <dbReference type="ARBA" id="ARBA00022723"/>
    </source>
</evidence>
<proteinExistence type="inferred from homology"/>
<evidence type="ECO:0008006" key="12">
    <source>
        <dbReference type="Google" id="ProtNLM"/>
    </source>
</evidence>
<dbReference type="GO" id="GO:0017061">
    <property type="term" value="F:S-methyl-5-thioadenosine phosphorylase activity"/>
    <property type="evidence" value="ECO:0007669"/>
    <property type="project" value="UniProtKB-EC"/>
</dbReference>
<name>A0A2M6WSL2_9BACT</name>
<dbReference type="PANTHER" id="PTHR30616">
    <property type="entry name" value="UNCHARACTERIZED PROTEIN YFIH"/>
    <property type="match status" value="1"/>
</dbReference>
<dbReference type="Gene3D" id="3.60.140.10">
    <property type="entry name" value="CNF1/YfiH-like putative cysteine hydrolases"/>
    <property type="match status" value="1"/>
</dbReference>
<keyword evidence="4" id="KW-0479">Metal-binding</keyword>
<dbReference type="CDD" id="cd16833">
    <property type="entry name" value="YfiH"/>
    <property type="match status" value="1"/>
</dbReference>
<dbReference type="Proteomes" id="UP000228533">
    <property type="component" value="Unassembled WGS sequence"/>
</dbReference>
<evidence type="ECO:0000256" key="8">
    <source>
        <dbReference type="ARBA" id="ARBA00048968"/>
    </source>
</evidence>
<evidence type="ECO:0000256" key="5">
    <source>
        <dbReference type="ARBA" id="ARBA00022801"/>
    </source>
</evidence>
<dbReference type="SUPFAM" id="SSF64438">
    <property type="entry name" value="CNF1/YfiH-like putative cysteine hydrolases"/>
    <property type="match status" value="1"/>
</dbReference>